<dbReference type="Proteomes" id="UP000635477">
    <property type="component" value="Unassembled WGS sequence"/>
</dbReference>
<feature type="compositionally biased region" description="Low complexity" evidence="1">
    <location>
        <begin position="63"/>
        <end position="76"/>
    </location>
</feature>
<feature type="compositionally biased region" description="Basic and acidic residues" evidence="1">
    <location>
        <begin position="82"/>
        <end position="95"/>
    </location>
</feature>
<feature type="region of interest" description="Disordered" evidence="1">
    <location>
        <begin position="36"/>
        <end position="95"/>
    </location>
</feature>
<feature type="compositionally biased region" description="Polar residues" evidence="1">
    <location>
        <begin position="353"/>
        <end position="374"/>
    </location>
</feature>
<evidence type="ECO:0000313" key="3">
    <source>
        <dbReference type="Proteomes" id="UP000635477"/>
    </source>
</evidence>
<comment type="caution">
    <text evidence="2">The sequence shown here is derived from an EMBL/GenBank/DDBJ whole genome shotgun (WGS) entry which is preliminary data.</text>
</comment>
<protein>
    <submittedName>
        <fullName evidence="2">Uncharacterized protein</fullName>
    </submittedName>
</protein>
<keyword evidence="3" id="KW-1185">Reference proteome</keyword>
<reference evidence="2" key="1">
    <citation type="journal article" date="2020" name="BMC Genomics">
        <title>Correction to: Identification and distribution of gene clusters required for synthesis of sphingolipid metabolism inhibitors in diverse species of the filamentous fungus Fusarium.</title>
        <authorList>
            <person name="Kim H.S."/>
            <person name="Lohmar J.M."/>
            <person name="Busman M."/>
            <person name="Brown D.W."/>
            <person name="Naumann T.A."/>
            <person name="Divon H.H."/>
            <person name="Lysoe E."/>
            <person name="Uhlig S."/>
            <person name="Proctor R.H."/>
        </authorList>
    </citation>
    <scope>NUCLEOTIDE SEQUENCE</scope>
    <source>
        <strain evidence="2">NRRL 22465</strain>
    </source>
</reference>
<organism evidence="2 3">
    <name type="scientific">Fusarium zealandicum</name>
    <dbReference type="NCBI Taxonomy" id="1053134"/>
    <lineage>
        <taxon>Eukaryota</taxon>
        <taxon>Fungi</taxon>
        <taxon>Dikarya</taxon>
        <taxon>Ascomycota</taxon>
        <taxon>Pezizomycotina</taxon>
        <taxon>Sordariomycetes</taxon>
        <taxon>Hypocreomycetidae</taxon>
        <taxon>Hypocreales</taxon>
        <taxon>Nectriaceae</taxon>
        <taxon>Fusarium</taxon>
        <taxon>Fusarium staphyleae species complex</taxon>
    </lineage>
</organism>
<sequence>MPNNENSGRGRGILFSRGGRGGGLLNSAVRGVAGGIGLVSESMTARKDKKKAEKEAEEAELGQKSQSSAAAFSTAQRTPGSYEERARHDELTERQWELDETQTELLTTGQDNYLAQDATQDDEELIANFIRGHVALNQHNARLELPVILAQRRPKDRTRGFVRAYAPSLENVGIDQTTWLDFLDTFEKSSRASPWIQAINLANIPAMFVPIGASMALSVAIEVAIRAAKNTQNRQRSNKFLDKMNKEFFCPKGLYCLIMTWRPDLGKDHETVDLTSAVASTMDSYSSGMAAKFKNSSGKTYGDSALPEAAPLVFPTLDVLDAADSEEAQGLKQKMGKNKKFVDEYYDKRAQSQFAHDSPDNSLANQQETPQFSSRYGDPNHPSNNGSLIFLVTGGYVQPNRLGQGIRGQARGGLRGGRRGGRNEPLLPHGPAGAVKKFLFKKDVLYLMVVNMPTEEELAQARDVLNQ</sequence>
<dbReference type="EMBL" id="JABEYC010000506">
    <property type="protein sequence ID" value="KAF4976652.1"/>
    <property type="molecule type" value="Genomic_DNA"/>
</dbReference>
<dbReference type="PANTHER" id="PTHR38887">
    <property type="entry name" value="CHROMOSOME 21, WHOLE GENOME SHOTGUN SEQUENCE"/>
    <property type="match status" value="1"/>
</dbReference>
<evidence type="ECO:0000256" key="1">
    <source>
        <dbReference type="SAM" id="MobiDB-lite"/>
    </source>
</evidence>
<dbReference type="InterPro" id="IPR053221">
    <property type="entry name" value="Burnettramic_acid_biosynth"/>
</dbReference>
<reference evidence="2" key="2">
    <citation type="submission" date="2020-05" db="EMBL/GenBank/DDBJ databases">
        <authorList>
            <person name="Kim H.-S."/>
            <person name="Proctor R.H."/>
            <person name="Brown D.W."/>
        </authorList>
    </citation>
    <scope>NUCLEOTIDE SEQUENCE</scope>
    <source>
        <strain evidence="2">NRRL 22465</strain>
    </source>
</reference>
<gene>
    <name evidence="2" type="ORF">FZEAL_6714</name>
</gene>
<feature type="region of interest" description="Disordered" evidence="1">
    <location>
        <begin position="402"/>
        <end position="428"/>
    </location>
</feature>
<proteinExistence type="predicted"/>
<dbReference type="OrthoDB" id="3433125at2759"/>
<dbReference type="PANTHER" id="PTHR38887:SF1">
    <property type="entry name" value="RAS MODIFICATION PROTEIN ERF4"/>
    <property type="match status" value="1"/>
</dbReference>
<feature type="compositionally biased region" description="Basic and acidic residues" evidence="1">
    <location>
        <begin position="44"/>
        <end position="54"/>
    </location>
</feature>
<feature type="region of interest" description="Disordered" evidence="1">
    <location>
        <begin position="353"/>
        <end position="384"/>
    </location>
</feature>
<name>A0A8H4UI86_9HYPO</name>
<dbReference type="AlphaFoldDB" id="A0A8H4UI86"/>
<evidence type="ECO:0000313" key="2">
    <source>
        <dbReference type="EMBL" id="KAF4976652.1"/>
    </source>
</evidence>
<feature type="region of interest" description="Disordered" evidence="1">
    <location>
        <begin position="1"/>
        <end position="24"/>
    </location>
</feature>
<accession>A0A8H4UI86</accession>